<accession>A0A7W7T2X7</accession>
<feature type="domain" description="HTH marR-type" evidence="2">
    <location>
        <begin position="38"/>
        <end position="172"/>
    </location>
</feature>
<dbReference type="InterPro" id="IPR000835">
    <property type="entry name" value="HTH_MarR-typ"/>
</dbReference>
<dbReference type="PANTHER" id="PTHR33164">
    <property type="entry name" value="TRANSCRIPTIONAL REGULATOR, MARR FAMILY"/>
    <property type="match status" value="1"/>
</dbReference>
<evidence type="ECO:0000256" key="1">
    <source>
        <dbReference type="SAM" id="MobiDB-lite"/>
    </source>
</evidence>
<protein>
    <submittedName>
        <fullName evidence="3">DNA-binding MarR family transcriptional regulator</fullName>
    </submittedName>
</protein>
<dbReference type="EMBL" id="JACHJS010000001">
    <property type="protein sequence ID" value="MBB4965588.1"/>
    <property type="molecule type" value="Genomic_DNA"/>
</dbReference>
<comment type="caution">
    <text evidence="3">The sequence shown here is derived from an EMBL/GenBank/DDBJ whole genome shotgun (WGS) entry which is preliminary data.</text>
</comment>
<dbReference type="PROSITE" id="PS50995">
    <property type="entry name" value="HTH_MARR_2"/>
    <property type="match status" value="1"/>
</dbReference>
<name>A0A7W7T2X7_9PSEU</name>
<evidence type="ECO:0000259" key="2">
    <source>
        <dbReference type="PROSITE" id="PS50995"/>
    </source>
</evidence>
<keyword evidence="3" id="KW-0238">DNA-binding</keyword>
<dbReference type="GO" id="GO:0006950">
    <property type="term" value="P:response to stress"/>
    <property type="evidence" value="ECO:0007669"/>
    <property type="project" value="TreeGrafter"/>
</dbReference>
<gene>
    <name evidence="3" type="ORF">F4559_002947</name>
</gene>
<dbReference type="RefSeq" id="WP_184669188.1">
    <property type="nucleotide sequence ID" value="NZ_BAABAI010000029.1"/>
</dbReference>
<dbReference type="InterPro" id="IPR036388">
    <property type="entry name" value="WH-like_DNA-bd_sf"/>
</dbReference>
<dbReference type="GO" id="GO:0003677">
    <property type="term" value="F:DNA binding"/>
    <property type="evidence" value="ECO:0007669"/>
    <property type="project" value="UniProtKB-KW"/>
</dbReference>
<feature type="region of interest" description="Disordered" evidence="1">
    <location>
        <begin position="1"/>
        <end position="21"/>
    </location>
</feature>
<dbReference type="GO" id="GO:0003700">
    <property type="term" value="F:DNA-binding transcription factor activity"/>
    <property type="evidence" value="ECO:0007669"/>
    <property type="project" value="InterPro"/>
</dbReference>
<dbReference type="InterPro" id="IPR036390">
    <property type="entry name" value="WH_DNA-bd_sf"/>
</dbReference>
<evidence type="ECO:0000313" key="3">
    <source>
        <dbReference type="EMBL" id="MBB4965588.1"/>
    </source>
</evidence>
<organism evidence="3 4">
    <name type="scientific">Saccharothrix violaceirubra</name>
    <dbReference type="NCBI Taxonomy" id="413306"/>
    <lineage>
        <taxon>Bacteria</taxon>
        <taxon>Bacillati</taxon>
        <taxon>Actinomycetota</taxon>
        <taxon>Actinomycetes</taxon>
        <taxon>Pseudonocardiales</taxon>
        <taxon>Pseudonocardiaceae</taxon>
        <taxon>Saccharothrix</taxon>
    </lineage>
</organism>
<dbReference type="AlphaFoldDB" id="A0A7W7T2X7"/>
<sequence>MKVTATSVGDQGRGSDRDAADEIAAAWQRERPGTPTESIGVVTRLWRLAKVFGEDRRRVLAASGVDSATLDLLSVLRRSSPPYSLTTRELTRLTLVTAGAISQRVARAERDGLVRRWSDPGDRSVWVQLTPDGHALVESTVDRVLNRELELLAGLDADQRDRLADLLRLLLRDVQERLGDHGISHVGDADGIGSAL</sequence>
<dbReference type="Pfam" id="PF12802">
    <property type="entry name" value="MarR_2"/>
    <property type="match status" value="1"/>
</dbReference>
<reference evidence="3 4" key="1">
    <citation type="submission" date="2020-08" db="EMBL/GenBank/DDBJ databases">
        <title>Sequencing the genomes of 1000 actinobacteria strains.</title>
        <authorList>
            <person name="Klenk H.-P."/>
        </authorList>
    </citation>
    <scope>NUCLEOTIDE SEQUENCE [LARGE SCALE GENOMIC DNA]</scope>
    <source>
        <strain evidence="3 4">DSM 45084</strain>
    </source>
</reference>
<dbReference type="Proteomes" id="UP000542674">
    <property type="component" value="Unassembled WGS sequence"/>
</dbReference>
<dbReference type="SUPFAM" id="SSF46785">
    <property type="entry name" value="Winged helix' DNA-binding domain"/>
    <property type="match status" value="1"/>
</dbReference>
<dbReference type="InterPro" id="IPR039422">
    <property type="entry name" value="MarR/SlyA-like"/>
</dbReference>
<dbReference type="PANTHER" id="PTHR33164:SF104">
    <property type="entry name" value="TRANSCRIPTIONAL REGULATORY PROTEIN"/>
    <property type="match status" value="1"/>
</dbReference>
<dbReference type="Gene3D" id="1.10.10.10">
    <property type="entry name" value="Winged helix-like DNA-binding domain superfamily/Winged helix DNA-binding domain"/>
    <property type="match status" value="1"/>
</dbReference>
<proteinExistence type="predicted"/>
<evidence type="ECO:0000313" key="4">
    <source>
        <dbReference type="Proteomes" id="UP000542674"/>
    </source>
</evidence>
<dbReference type="SMART" id="SM00347">
    <property type="entry name" value="HTH_MARR"/>
    <property type="match status" value="1"/>
</dbReference>
<keyword evidence="4" id="KW-1185">Reference proteome</keyword>